<dbReference type="EMBL" id="CP003360">
    <property type="protein sequence ID" value="AFM24887.1"/>
    <property type="molecule type" value="Genomic_DNA"/>
</dbReference>
<reference evidence="2" key="1">
    <citation type="submission" date="2012-06" db="EMBL/GenBank/DDBJ databases">
        <title>Complete sequence of chromosome of Desulfomonile tiedjei DSM 6799.</title>
        <authorList>
            <person name="Lucas S."/>
            <person name="Copeland A."/>
            <person name="Lapidus A."/>
            <person name="Glavina del Rio T."/>
            <person name="Dalin E."/>
            <person name="Tice H."/>
            <person name="Bruce D."/>
            <person name="Goodwin L."/>
            <person name="Pitluck S."/>
            <person name="Peters L."/>
            <person name="Ovchinnikova G."/>
            <person name="Zeytun A."/>
            <person name="Lu M."/>
            <person name="Kyrpides N."/>
            <person name="Mavromatis K."/>
            <person name="Ivanova N."/>
            <person name="Brettin T."/>
            <person name="Detter J.C."/>
            <person name="Han C."/>
            <person name="Larimer F."/>
            <person name="Land M."/>
            <person name="Hauser L."/>
            <person name="Markowitz V."/>
            <person name="Cheng J.-F."/>
            <person name="Hugenholtz P."/>
            <person name="Woyke T."/>
            <person name="Wu D."/>
            <person name="Spring S."/>
            <person name="Schroeder M."/>
            <person name="Brambilla E."/>
            <person name="Klenk H.-P."/>
            <person name="Eisen J.A."/>
        </authorList>
    </citation>
    <scope>NUCLEOTIDE SEQUENCE [LARGE SCALE GENOMIC DNA]</scope>
    <source>
        <strain evidence="2">ATCC 49306 / DSM 6799 / DCB-1</strain>
    </source>
</reference>
<evidence type="ECO:0000313" key="2">
    <source>
        <dbReference type="Proteomes" id="UP000006055"/>
    </source>
</evidence>
<dbReference type="KEGG" id="dti:Desti_2193"/>
<evidence type="ECO:0000313" key="1">
    <source>
        <dbReference type="EMBL" id="AFM24887.1"/>
    </source>
</evidence>
<dbReference type="Proteomes" id="UP000006055">
    <property type="component" value="Chromosome"/>
</dbReference>
<dbReference type="RefSeq" id="WP_014810030.1">
    <property type="nucleotide sequence ID" value="NC_018025.1"/>
</dbReference>
<proteinExistence type="predicted"/>
<dbReference type="HOGENOM" id="CLU_1419455_0_0_7"/>
<name>I4C5P6_DESTA</name>
<gene>
    <name evidence="1" type="ordered locus">Desti_2193</name>
</gene>
<sequence>MEKSQIIAEIIRVAGEIGFNRKDWQKFVDTLNKQEITTTTGKAWSKSSLDMFCKREHIEFAIQPNAVQDTRPDEIQCAPLQDSEPIDEPARQESASVIQLNDHDAGELNELLTWWKENKGVMMPKPIDIRPSFKRGSVQEQKTVTFRFNQELLNRARELAVSKKSLTGGTLNGLVEVLLWQALGSPDDLID</sequence>
<keyword evidence="2" id="KW-1185">Reference proteome</keyword>
<protein>
    <submittedName>
        <fullName evidence="1">Uncharacterized protein</fullName>
    </submittedName>
</protein>
<accession>I4C5P6</accession>
<dbReference type="AlphaFoldDB" id="I4C5P6"/>
<organism evidence="1 2">
    <name type="scientific">Desulfomonile tiedjei (strain ATCC 49306 / DSM 6799 / DCB-1)</name>
    <dbReference type="NCBI Taxonomy" id="706587"/>
    <lineage>
        <taxon>Bacteria</taxon>
        <taxon>Pseudomonadati</taxon>
        <taxon>Thermodesulfobacteriota</taxon>
        <taxon>Desulfomonilia</taxon>
        <taxon>Desulfomonilales</taxon>
        <taxon>Desulfomonilaceae</taxon>
        <taxon>Desulfomonile</taxon>
    </lineage>
</organism>